<gene>
    <name evidence="1" type="ORF">A3A13_02890</name>
</gene>
<reference evidence="1 2" key="1">
    <citation type="journal article" date="2016" name="Nat. Commun.">
        <title>Thousands of microbial genomes shed light on interconnected biogeochemical processes in an aquifer system.</title>
        <authorList>
            <person name="Anantharaman K."/>
            <person name="Brown C.T."/>
            <person name="Hug L.A."/>
            <person name="Sharon I."/>
            <person name="Castelle C.J."/>
            <person name="Probst A.J."/>
            <person name="Thomas B.C."/>
            <person name="Singh A."/>
            <person name="Wilkins M.J."/>
            <person name="Karaoz U."/>
            <person name="Brodie E.L."/>
            <person name="Williams K.H."/>
            <person name="Hubbard S.S."/>
            <person name="Banfield J.F."/>
        </authorList>
    </citation>
    <scope>NUCLEOTIDE SEQUENCE [LARGE SCALE GENOMIC DNA]</scope>
</reference>
<accession>A0A1F8GF32</accession>
<comment type="caution">
    <text evidence="1">The sequence shown here is derived from an EMBL/GenBank/DDBJ whole genome shotgun (WGS) entry which is preliminary data.</text>
</comment>
<dbReference type="Proteomes" id="UP000178911">
    <property type="component" value="Unassembled WGS sequence"/>
</dbReference>
<organism evidence="1 2">
    <name type="scientific">Candidatus Yanofskybacteria bacterium RIFCSPLOWO2_01_FULL_43_22</name>
    <dbReference type="NCBI Taxonomy" id="1802695"/>
    <lineage>
        <taxon>Bacteria</taxon>
        <taxon>Candidatus Yanofskyibacteriota</taxon>
    </lineage>
</organism>
<protein>
    <submittedName>
        <fullName evidence="1">Uncharacterized protein</fullName>
    </submittedName>
</protein>
<evidence type="ECO:0000313" key="2">
    <source>
        <dbReference type="Proteomes" id="UP000178911"/>
    </source>
</evidence>
<sequence>MSLPHDWRIGHLLINCFYRIDPVLKQRFNELLDKRILDKVLWAMIEDKLFPEWVGDSMSFDPLYGQLDGLRRSLTVATRDFLIGLNGTSFRYYFIDFEKDELAGMANHVGLTDQDVATLSQELNSRLLAADNKSAF</sequence>
<dbReference type="AlphaFoldDB" id="A0A1F8GF32"/>
<dbReference type="EMBL" id="MGKJ01000014">
    <property type="protein sequence ID" value="OGN23994.1"/>
    <property type="molecule type" value="Genomic_DNA"/>
</dbReference>
<proteinExistence type="predicted"/>
<name>A0A1F8GF32_9BACT</name>
<evidence type="ECO:0000313" key="1">
    <source>
        <dbReference type="EMBL" id="OGN23994.1"/>
    </source>
</evidence>